<dbReference type="Proteomes" id="UP000466442">
    <property type="component" value="Linkage Group LG1"/>
</dbReference>
<dbReference type="PANTHER" id="PTHR11848">
    <property type="entry name" value="TGF-BETA FAMILY"/>
    <property type="match status" value="1"/>
</dbReference>
<keyword evidence="6" id="KW-0732">Signal</keyword>
<dbReference type="GO" id="GO:0008083">
    <property type="term" value="F:growth factor activity"/>
    <property type="evidence" value="ECO:0007669"/>
    <property type="project" value="UniProtKB-KW"/>
</dbReference>
<dbReference type="GO" id="GO:0005615">
    <property type="term" value="C:extracellular space"/>
    <property type="evidence" value="ECO:0007669"/>
    <property type="project" value="TreeGrafter"/>
</dbReference>
<evidence type="ECO:0000256" key="2">
    <source>
        <dbReference type="ARBA" id="ARBA00006656"/>
    </source>
</evidence>
<dbReference type="Gene3D" id="2.10.90.10">
    <property type="entry name" value="Cystine-knot cytokines"/>
    <property type="match status" value="1"/>
</dbReference>
<name>A0A8S9Y5F0_APOLU</name>
<dbReference type="SUPFAM" id="SSF57501">
    <property type="entry name" value="Cystine-knot cytokines"/>
    <property type="match status" value="1"/>
</dbReference>
<dbReference type="AlphaFoldDB" id="A0A8S9Y5F0"/>
<keyword evidence="9" id="KW-1185">Reference proteome</keyword>
<reference evidence="8" key="1">
    <citation type="journal article" date="2021" name="Mol. Ecol. Resour.">
        <title>Apolygus lucorum genome provides insights into omnivorousness and mesophyll feeding.</title>
        <authorList>
            <person name="Liu Y."/>
            <person name="Liu H."/>
            <person name="Wang H."/>
            <person name="Huang T."/>
            <person name="Liu B."/>
            <person name="Yang B."/>
            <person name="Yin L."/>
            <person name="Li B."/>
            <person name="Zhang Y."/>
            <person name="Zhang S."/>
            <person name="Jiang F."/>
            <person name="Zhang X."/>
            <person name="Ren Y."/>
            <person name="Wang B."/>
            <person name="Wang S."/>
            <person name="Lu Y."/>
            <person name="Wu K."/>
            <person name="Fan W."/>
            <person name="Wang G."/>
        </authorList>
    </citation>
    <scope>NUCLEOTIDE SEQUENCE</scope>
    <source>
        <strain evidence="8">12Hb</strain>
    </source>
</reference>
<dbReference type="InterPro" id="IPR029034">
    <property type="entry name" value="Cystine-knot_cytokine"/>
</dbReference>
<dbReference type="InterPro" id="IPR015615">
    <property type="entry name" value="TGF-beta-rel"/>
</dbReference>
<dbReference type="GO" id="GO:0005125">
    <property type="term" value="F:cytokine activity"/>
    <property type="evidence" value="ECO:0007669"/>
    <property type="project" value="TreeGrafter"/>
</dbReference>
<comment type="similarity">
    <text evidence="2 4">Belongs to the TGF-beta family.</text>
</comment>
<feature type="signal peptide" evidence="6">
    <location>
        <begin position="1"/>
        <end position="23"/>
    </location>
</feature>
<gene>
    <name evidence="8" type="ORF">GE061_000146</name>
</gene>
<keyword evidence="4" id="KW-0339">Growth factor</keyword>
<feature type="region of interest" description="Disordered" evidence="5">
    <location>
        <begin position="64"/>
        <end position="86"/>
    </location>
</feature>
<keyword evidence="3" id="KW-0964">Secreted</keyword>
<dbReference type="OrthoDB" id="5949851at2759"/>
<dbReference type="SMART" id="SM00204">
    <property type="entry name" value="TGFB"/>
    <property type="match status" value="1"/>
</dbReference>
<evidence type="ECO:0000256" key="6">
    <source>
        <dbReference type="SAM" id="SignalP"/>
    </source>
</evidence>
<evidence type="ECO:0000256" key="4">
    <source>
        <dbReference type="RuleBase" id="RU000354"/>
    </source>
</evidence>
<feature type="chain" id="PRO_5035886166" description="TGF-beta family profile domain-containing protein" evidence="6">
    <location>
        <begin position="24"/>
        <end position="307"/>
    </location>
</feature>
<evidence type="ECO:0000256" key="1">
    <source>
        <dbReference type="ARBA" id="ARBA00004613"/>
    </source>
</evidence>
<proteinExistence type="inferred from homology"/>
<evidence type="ECO:0000256" key="3">
    <source>
        <dbReference type="ARBA" id="ARBA00022525"/>
    </source>
</evidence>
<evidence type="ECO:0000256" key="5">
    <source>
        <dbReference type="SAM" id="MobiDB-lite"/>
    </source>
</evidence>
<dbReference type="Pfam" id="PF00019">
    <property type="entry name" value="TGF_beta"/>
    <property type="match status" value="1"/>
</dbReference>
<sequence>MMNKVGVLLGVLEAVTILIGVNAQTVELSDLLNRDPEKIAEIMKRVNVSQVEYTTKMGVYTKMTQETSRPRRLSSLSPTKVEGEGSGNEVLRFSLTELSLTEGALLKMFVMGASSVSVYQVVSDGSEALVREIAEMSPGGLWVDSHLNLPSASISESSEIAIRVDCGSNCKVLEPSVNLLISTSGGRPTRQTYLTDCANQRDKLNLQCCRQEMMVIFKKIGMEDVLAPYNVDAGFCEGLCSPRLNLRYEHTYIQVLMNRYFPLKTPPPCCAPSKLESLQVTKLNADDPTKMDVLNWNNMIVTECQCV</sequence>
<evidence type="ECO:0000313" key="8">
    <source>
        <dbReference type="EMBL" id="KAF6215811.1"/>
    </source>
</evidence>
<evidence type="ECO:0000259" key="7">
    <source>
        <dbReference type="PROSITE" id="PS51362"/>
    </source>
</evidence>
<accession>A0A8S9Y5F0</accession>
<dbReference type="PROSITE" id="PS51362">
    <property type="entry name" value="TGF_BETA_2"/>
    <property type="match status" value="1"/>
</dbReference>
<organism evidence="8 9">
    <name type="scientific">Apolygus lucorum</name>
    <name type="common">Small green plant bug</name>
    <name type="synonym">Lygocoris lucorum</name>
    <dbReference type="NCBI Taxonomy" id="248454"/>
    <lineage>
        <taxon>Eukaryota</taxon>
        <taxon>Metazoa</taxon>
        <taxon>Ecdysozoa</taxon>
        <taxon>Arthropoda</taxon>
        <taxon>Hexapoda</taxon>
        <taxon>Insecta</taxon>
        <taxon>Pterygota</taxon>
        <taxon>Neoptera</taxon>
        <taxon>Paraneoptera</taxon>
        <taxon>Hemiptera</taxon>
        <taxon>Heteroptera</taxon>
        <taxon>Panheteroptera</taxon>
        <taxon>Cimicomorpha</taxon>
        <taxon>Miridae</taxon>
        <taxon>Mirini</taxon>
        <taxon>Apolygus</taxon>
    </lineage>
</organism>
<comment type="subcellular location">
    <subcellularLocation>
        <location evidence="1">Secreted</location>
    </subcellularLocation>
</comment>
<comment type="caution">
    <text evidence="8">The sequence shown here is derived from an EMBL/GenBank/DDBJ whole genome shotgun (WGS) entry which is preliminary data.</text>
</comment>
<feature type="domain" description="TGF-beta family profile" evidence="7">
    <location>
        <begin position="187"/>
        <end position="307"/>
    </location>
</feature>
<evidence type="ECO:0000313" key="9">
    <source>
        <dbReference type="Proteomes" id="UP000466442"/>
    </source>
</evidence>
<dbReference type="EMBL" id="WIXP02000001">
    <property type="protein sequence ID" value="KAF6215811.1"/>
    <property type="molecule type" value="Genomic_DNA"/>
</dbReference>
<dbReference type="InterPro" id="IPR001839">
    <property type="entry name" value="TGF-b_C"/>
</dbReference>
<protein>
    <recommendedName>
        <fullName evidence="7">TGF-beta family profile domain-containing protein</fullName>
    </recommendedName>
</protein>